<keyword evidence="6" id="KW-1185">Reference proteome</keyword>
<dbReference type="GO" id="GO:0000428">
    <property type="term" value="C:DNA-directed RNA polymerase complex"/>
    <property type="evidence" value="ECO:0007669"/>
    <property type="project" value="UniProtKB-KW"/>
</dbReference>
<keyword evidence="1" id="KW-0240">DNA-directed RNA polymerase</keyword>
<feature type="compositionally biased region" description="Low complexity" evidence="3">
    <location>
        <begin position="400"/>
        <end position="417"/>
    </location>
</feature>
<feature type="compositionally biased region" description="Acidic residues" evidence="3">
    <location>
        <begin position="421"/>
        <end position="436"/>
    </location>
</feature>
<feature type="domain" description="RPA43 OB" evidence="4">
    <location>
        <begin position="181"/>
        <end position="347"/>
    </location>
</feature>
<feature type="region of interest" description="Disordered" evidence="3">
    <location>
        <begin position="248"/>
        <end position="303"/>
    </location>
</feature>
<dbReference type="InterPro" id="IPR036898">
    <property type="entry name" value="RNA_pol_Rpb7-like_N_sf"/>
</dbReference>
<dbReference type="OrthoDB" id="10250504at2759"/>
<dbReference type="STRING" id="5288.A0A5C5FQU9"/>
<evidence type="ECO:0000256" key="1">
    <source>
        <dbReference type="ARBA" id="ARBA00022478"/>
    </source>
</evidence>
<accession>A0A5C5FQU9</accession>
<feature type="compositionally biased region" description="Basic and acidic residues" evidence="3">
    <location>
        <begin position="507"/>
        <end position="524"/>
    </location>
</feature>
<keyword evidence="2" id="KW-0804">Transcription</keyword>
<gene>
    <name evidence="5" type="ORF">DMC30DRAFT_448102</name>
</gene>
<evidence type="ECO:0000313" key="5">
    <source>
        <dbReference type="EMBL" id="TNY19248.1"/>
    </source>
</evidence>
<feature type="compositionally biased region" description="Basic and acidic residues" evidence="3">
    <location>
        <begin position="479"/>
        <end position="501"/>
    </location>
</feature>
<feature type="compositionally biased region" description="Acidic residues" evidence="3">
    <location>
        <begin position="272"/>
        <end position="303"/>
    </location>
</feature>
<reference evidence="5 6" key="1">
    <citation type="submission" date="2019-03" db="EMBL/GenBank/DDBJ databases">
        <title>Rhodosporidium diobovatum UCD-FST 08-225 genome sequencing, assembly, and annotation.</title>
        <authorList>
            <person name="Fakankun I.U."/>
            <person name="Fristensky B."/>
            <person name="Levin D.B."/>
        </authorList>
    </citation>
    <scope>NUCLEOTIDE SEQUENCE [LARGE SCALE GENOMIC DNA]</scope>
    <source>
        <strain evidence="5 6">UCD-FST 08-225</strain>
    </source>
</reference>
<organism evidence="5 6">
    <name type="scientific">Rhodotorula diobovata</name>
    <dbReference type="NCBI Taxonomy" id="5288"/>
    <lineage>
        <taxon>Eukaryota</taxon>
        <taxon>Fungi</taxon>
        <taxon>Dikarya</taxon>
        <taxon>Basidiomycota</taxon>
        <taxon>Pucciniomycotina</taxon>
        <taxon>Microbotryomycetes</taxon>
        <taxon>Sporidiobolales</taxon>
        <taxon>Sporidiobolaceae</taxon>
        <taxon>Rhodotorula</taxon>
    </lineage>
</organism>
<feature type="region of interest" description="Disordered" evidence="3">
    <location>
        <begin position="123"/>
        <end position="151"/>
    </location>
</feature>
<evidence type="ECO:0000259" key="4">
    <source>
        <dbReference type="Pfam" id="PF17875"/>
    </source>
</evidence>
<dbReference type="EMBL" id="SOZI01000102">
    <property type="protein sequence ID" value="TNY19248.1"/>
    <property type="molecule type" value="Genomic_DNA"/>
</dbReference>
<protein>
    <recommendedName>
        <fullName evidence="4">RPA43 OB domain-containing protein</fullName>
    </recommendedName>
</protein>
<evidence type="ECO:0000256" key="3">
    <source>
        <dbReference type="SAM" id="MobiDB-lite"/>
    </source>
</evidence>
<name>A0A5C5FQU9_9BASI</name>
<comment type="caution">
    <text evidence="5">The sequence shown here is derived from an EMBL/GenBank/DDBJ whole genome shotgun (WGS) entry which is preliminary data.</text>
</comment>
<sequence length="524" mass="55260">MASSATATATATAAASLRLSSVSHPAAASSSSSPAMGSTNNDGEFITFKATMRLPISPRFAASNHPSAYPGHDQGMDGVREVLAAWVMRYLPPLRAVLLSFSPTPRFLHPAASFPASASPFDSSFAAPPHDPRSLLSSPQPHARDGGDDEEETVRFKSLPMVQGTGFTLANVEWEGVGWRPRVGMKLLGTLTLSSPSHVSLLLHNLFNASIPSSHLPTDQWEFDPDCAVPPIVLERRNAHVPLQGAVEGVRRTAEEETEARAGGGGDGLVAEGEEAEADEAVAEEDDDQAAEAEAEEEEDEALYAERGWWVHRTSREPLGGSDGRIEFTLVDLTTTNSLLSCTGSLLSDPFSPDALAALSAHRPSSADATLVKTKVLTTHAQAQHRANTRRKRTRDSESDSGSDSDSSASPAPAPGRGVRDDDDSDDGVDHDDDDGVGTGIPRHGVDAGAGAGGGTGVPRVGRALSTASSRSPTPGEGGRGRGREDAPEVEDVKPGKEKGVKKEKKERKDRGEGRKSKKVKAER</sequence>
<dbReference type="AlphaFoldDB" id="A0A5C5FQU9"/>
<dbReference type="Pfam" id="PF17875">
    <property type="entry name" value="RPA43_OB"/>
    <property type="match status" value="1"/>
</dbReference>
<dbReference type="Gene3D" id="3.30.1490.120">
    <property type="entry name" value="RNA polymerase Rpb7-like, N-terminal domain"/>
    <property type="match status" value="1"/>
</dbReference>
<dbReference type="Gene3D" id="2.40.50.1060">
    <property type="match status" value="1"/>
</dbReference>
<evidence type="ECO:0000256" key="2">
    <source>
        <dbReference type="ARBA" id="ARBA00023163"/>
    </source>
</evidence>
<feature type="region of interest" description="Disordered" evidence="3">
    <location>
        <begin position="378"/>
        <end position="524"/>
    </location>
</feature>
<evidence type="ECO:0000313" key="6">
    <source>
        <dbReference type="Proteomes" id="UP000311382"/>
    </source>
</evidence>
<dbReference type="InterPro" id="IPR041178">
    <property type="entry name" value="RPA43_OB"/>
</dbReference>
<proteinExistence type="predicted"/>
<dbReference type="Proteomes" id="UP000311382">
    <property type="component" value="Unassembled WGS sequence"/>
</dbReference>
<feature type="compositionally biased region" description="Gly residues" evidence="3">
    <location>
        <begin position="448"/>
        <end position="457"/>
    </location>
</feature>